<feature type="compositionally biased region" description="Basic and acidic residues" evidence="1">
    <location>
        <begin position="157"/>
        <end position="168"/>
    </location>
</feature>
<reference evidence="2" key="2">
    <citation type="submission" date="2020-05" db="UniProtKB">
        <authorList>
            <consortium name="EnsemblMetazoa"/>
        </authorList>
    </citation>
    <scope>IDENTIFICATION</scope>
    <source>
        <strain evidence="2">maculatus3</strain>
    </source>
</reference>
<proteinExistence type="predicted"/>
<sequence length="225" mass="24969">MNFYFRRQGQVKGFNSPDRFHGSQVKLDNSEDTRSGPQRTGKKGRRRKGHKKHKHKKIKLLPVTLVGVPVDDDGQPDTGIIEGLTNVADGAWSLKLSSDAKALARSTGGDETATKRIRPSPEARGLATVDGSMVEVVDVWKETTMPPADHSNGPRSSRPDHTAEDRRPTPMVSGFPSVPMAGEHLVFGGVGDMQIVPADQPDAQRPKWIREQRKREKQQRKQLQK</sequence>
<feature type="compositionally biased region" description="Basic and acidic residues" evidence="1">
    <location>
        <begin position="202"/>
        <end position="214"/>
    </location>
</feature>
<protein>
    <submittedName>
        <fullName evidence="2">Uncharacterized protein</fullName>
    </submittedName>
</protein>
<feature type="compositionally biased region" description="Basic residues" evidence="1">
    <location>
        <begin position="40"/>
        <end position="55"/>
    </location>
</feature>
<dbReference type="VEuPathDB" id="VectorBase:AMAM002024"/>
<keyword evidence="3" id="KW-1185">Reference proteome</keyword>
<name>A0A182S8X0_9DIPT</name>
<feature type="compositionally biased region" description="Basic residues" evidence="1">
    <location>
        <begin position="215"/>
        <end position="225"/>
    </location>
</feature>
<feature type="region of interest" description="Disordered" evidence="1">
    <location>
        <begin position="1"/>
        <end position="55"/>
    </location>
</feature>
<dbReference type="Proteomes" id="UP000075901">
    <property type="component" value="Unassembled WGS sequence"/>
</dbReference>
<organism evidence="2 3">
    <name type="scientific">Anopheles maculatus</name>
    <dbReference type="NCBI Taxonomy" id="74869"/>
    <lineage>
        <taxon>Eukaryota</taxon>
        <taxon>Metazoa</taxon>
        <taxon>Ecdysozoa</taxon>
        <taxon>Arthropoda</taxon>
        <taxon>Hexapoda</taxon>
        <taxon>Insecta</taxon>
        <taxon>Pterygota</taxon>
        <taxon>Neoptera</taxon>
        <taxon>Endopterygota</taxon>
        <taxon>Diptera</taxon>
        <taxon>Nematocera</taxon>
        <taxon>Culicoidea</taxon>
        <taxon>Culicidae</taxon>
        <taxon>Anophelinae</taxon>
        <taxon>Anopheles</taxon>
        <taxon>Anopheles maculatus group</taxon>
    </lineage>
</organism>
<dbReference type="EnsemblMetazoa" id="AMAM002024-RA">
    <property type="protein sequence ID" value="AMAM002024-PA"/>
    <property type="gene ID" value="AMAM002024"/>
</dbReference>
<accession>A0A182S8X0</accession>
<feature type="region of interest" description="Disordered" evidence="1">
    <location>
        <begin position="106"/>
        <end position="126"/>
    </location>
</feature>
<dbReference type="AlphaFoldDB" id="A0A182S8X0"/>
<reference evidence="3" key="1">
    <citation type="submission" date="2013-09" db="EMBL/GenBank/DDBJ databases">
        <title>The Genome Sequence of Anopheles maculatus species B.</title>
        <authorList>
            <consortium name="The Broad Institute Genomics Platform"/>
            <person name="Neafsey D.E."/>
            <person name="Besansky N."/>
            <person name="Howell P."/>
            <person name="Walton C."/>
            <person name="Young S.K."/>
            <person name="Zeng Q."/>
            <person name="Gargeya S."/>
            <person name="Fitzgerald M."/>
            <person name="Haas B."/>
            <person name="Abouelleil A."/>
            <person name="Allen A.W."/>
            <person name="Alvarado L."/>
            <person name="Arachchi H.M."/>
            <person name="Berlin A.M."/>
            <person name="Chapman S.B."/>
            <person name="Gainer-Dewar J."/>
            <person name="Goldberg J."/>
            <person name="Griggs A."/>
            <person name="Gujja S."/>
            <person name="Hansen M."/>
            <person name="Howarth C."/>
            <person name="Imamovic A."/>
            <person name="Ireland A."/>
            <person name="Larimer J."/>
            <person name="McCowan C."/>
            <person name="Murphy C."/>
            <person name="Pearson M."/>
            <person name="Poon T.W."/>
            <person name="Priest M."/>
            <person name="Roberts A."/>
            <person name="Saif S."/>
            <person name="Shea T."/>
            <person name="Sisk P."/>
            <person name="Sykes S."/>
            <person name="Wortman J."/>
            <person name="Nusbaum C."/>
            <person name="Birren B."/>
        </authorList>
    </citation>
    <scope>NUCLEOTIDE SEQUENCE [LARGE SCALE GENOMIC DNA]</scope>
    <source>
        <strain evidence="3">maculatus3</strain>
    </source>
</reference>
<evidence type="ECO:0000313" key="2">
    <source>
        <dbReference type="EnsemblMetazoa" id="AMAM002024-PA"/>
    </source>
</evidence>
<evidence type="ECO:0000313" key="3">
    <source>
        <dbReference type="Proteomes" id="UP000075901"/>
    </source>
</evidence>
<evidence type="ECO:0000256" key="1">
    <source>
        <dbReference type="SAM" id="MobiDB-lite"/>
    </source>
</evidence>
<feature type="region of interest" description="Disordered" evidence="1">
    <location>
        <begin position="144"/>
        <end position="225"/>
    </location>
</feature>